<dbReference type="EMBL" id="FOEF01000013">
    <property type="protein sequence ID" value="SEP49658.1"/>
    <property type="molecule type" value="Genomic_DNA"/>
</dbReference>
<keyword evidence="1" id="KW-0808">Transferase</keyword>
<gene>
    <name evidence="1" type="ORF">SAMN04489732_113142</name>
</gene>
<evidence type="ECO:0000313" key="1">
    <source>
        <dbReference type="EMBL" id="SEP49658.1"/>
    </source>
</evidence>
<dbReference type="Proteomes" id="UP000198582">
    <property type="component" value="Unassembled WGS sequence"/>
</dbReference>
<name>A0A1H8YDW1_9PSEU</name>
<accession>A0A1H8YDW1</accession>
<reference evidence="1 2" key="1">
    <citation type="submission" date="2016-10" db="EMBL/GenBank/DDBJ databases">
        <authorList>
            <person name="de Groot N.N."/>
        </authorList>
    </citation>
    <scope>NUCLEOTIDE SEQUENCE [LARGE SCALE GENOMIC DNA]</scope>
    <source>
        <strain evidence="1 2">DSM 44993</strain>
    </source>
</reference>
<protein>
    <submittedName>
        <fullName evidence="1">Spore coat polysaccharide biosynthesis protein SpsG, predicted glycosyltransferase</fullName>
    </submittedName>
</protein>
<dbReference type="Gene3D" id="3.40.50.11190">
    <property type="match status" value="1"/>
</dbReference>
<evidence type="ECO:0000313" key="2">
    <source>
        <dbReference type="Proteomes" id="UP000198582"/>
    </source>
</evidence>
<dbReference type="AlphaFoldDB" id="A0A1H8YDW1"/>
<sequence length="327" mass="33770">MRLLLRADASPTIGAGHISRVVAYAERAVSRGWEVAFAGDTDNAEWLASRFSELSVTRLPVAPVSSLASGFDAVLVDHYGLGDVRAEVNAAGAVLVSIEDDTFGRRPADVVVDSGFTPSPRPSDGSGVLLRGVEFTALRDVVLRTRALRASRTAGSPPHVTVVLGGGAEWASTVSSLLRALRDTSLPFTADALVRGEPVLPSLVDGQSIRVAAPHPGLLDLLATTDVAVTAAGVTFLELCCLGVPTAALQLVDNQAPGYRAALDLGLTVGLGTASTLDEHSVTTALRELLSDAALRGRLAKAASSTVDGLGADRVLDAVAARLNLRG</sequence>
<dbReference type="GO" id="GO:0016740">
    <property type="term" value="F:transferase activity"/>
    <property type="evidence" value="ECO:0007669"/>
    <property type="project" value="UniProtKB-KW"/>
</dbReference>
<proteinExistence type="predicted"/>
<dbReference type="Gene3D" id="3.40.50.2000">
    <property type="entry name" value="Glycogen Phosphorylase B"/>
    <property type="match status" value="1"/>
</dbReference>
<dbReference type="SUPFAM" id="SSF53756">
    <property type="entry name" value="UDP-Glycosyltransferase/glycogen phosphorylase"/>
    <property type="match status" value="2"/>
</dbReference>
<dbReference type="RefSeq" id="WP_091621574.1">
    <property type="nucleotide sequence ID" value="NZ_FOEF01000013.1"/>
</dbReference>
<organism evidence="1 2">
    <name type="scientific">Amycolatopsis saalfeldensis</name>
    <dbReference type="NCBI Taxonomy" id="394193"/>
    <lineage>
        <taxon>Bacteria</taxon>
        <taxon>Bacillati</taxon>
        <taxon>Actinomycetota</taxon>
        <taxon>Actinomycetes</taxon>
        <taxon>Pseudonocardiales</taxon>
        <taxon>Pseudonocardiaceae</taxon>
        <taxon>Amycolatopsis</taxon>
    </lineage>
</organism>
<dbReference type="OrthoDB" id="9805604at2"/>
<dbReference type="STRING" id="394193.SAMN04489732_113142"/>
<keyword evidence="2" id="KW-1185">Reference proteome</keyword>